<accession>A0AAN7JIY9</accession>
<dbReference type="AlphaFoldDB" id="A0AAN7JIY9"/>
<feature type="region of interest" description="Disordered" evidence="1">
    <location>
        <begin position="640"/>
        <end position="670"/>
    </location>
</feature>
<feature type="region of interest" description="Disordered" evidence="1">
    <location>
        <begin position="168"/>
        <end position="195"/>
    </location>
</feature>
<organism evidence="2 3">
    <name type="scientific">Trapa incisa</name>
    <dbReference type="NCBI Taxonomy" id="236973"/>
    <lineage>
        <taxon>Eukaryota</taxon>
        <taxon>Viridiplantae</taxon>
        <taxon>Streptophyta</taxon>
        <taxon>Embryophyta</taxon>
        <taxon>Tracheophyta</taxon>
        <taxon>Spermatophyta</taxon>
        <taxon>Magnoliopsida</taxon>
        <taxon>eudicotyledons</taxon>
        <taxon>Gunneridae</taxon>
        <taxon>Pentapetalae</taxon>
        <taxon>rosids</taxon>
        <taxon>malvids</taxon>
        <taxon>Myrtales</taxon>
        <taxon>Lythraceae</taxon>
        <taxon>Trapa</taxon>
    </lineage>
</organism>
<dbReference type="EMBL" id="JAXIOK010000022">
    <property type="protein sequence ID" value="KAK4744925.1"/>
    <property type="molecule type" value="Genomic_DNA"/>
</dbReference>
<dbReference type="Proteomes" id="UP001345219">
    <property type="component" value="Chromosome 9"/>
</dbReference>
<evidence type="ECO:0000313" key="2">
    <source>
        <dbReference type="EMBL" id="KAK4744925.1"/>
    </source>
</evidence>
<protein>
    <submittedName>
        <fullName evidence="2">Uncharacterized protein</fullName>
    </submittedName>
</protein>
<keyword evidence="3" id="KW-1185">Reference proteome</keyword>
<feature type="region of interest" description="Disordered" evidence="1">
    <location>
        <begin position="321"/>
        <end position="344"/>
    </location>
</feature>
<reference evidence="2 3" key="1">
    <citation type="journal article" date="2023" name="Hortic Res">
        <title>Pangenome of water caltrop reveals structural variations and asymmetric subgenome divergence after allopolyploidization.</title>
        <authorList>
            <person name="Zhang X."/>
            <person name="Chen Y."/>
            <person name="Wang L."/>
            <person name="Yuan Y."/>
            <person name="Fang M."/>
            <person name="Shi L."/>
            <person name="Lu R."/>
            <person name="Comes H.P."/>
            <person name="Ma Y."/>
            <person name="Chen Y."/>
            <person name="Huang G."/>
            <person name="Zhou Y."/>
            <person name="Zheng Z."/>
            <person name="Qiu Y."/>
        </authorList>
    </citation>
    <scope>NUCLEOTIDE SEQUENCE [LARGE SCALE GENOMIC DNA]</scope>
    <source>
        <tissue evidence="2">Roots</tissue>
    </source>
</reference>
<proteinExistence type="predicted"/>
<name>A0AAN7JIY9_9MYRT</name>
<dbReference type="PANTHER" id="PTHR36723">
    <property type="entry name" value="F22C12.19"/>
    <property type="match status" value="1"/>
</dbReference>
<feature type="compositionally biased region" description="Polar residues" evidence="1">
    <location>
        <begin position="176"/>
        <end position="188"/>
    </location>
</feature>
<dbReference type="PANTHER" id="PTHR36723:SF1">
    <property type="entry name" value="F22C12.19"/>
    <property type="match status" value="1"/>
</dbReference>
<gene>
    <name evidence="2" type="ORF">SAY87_011237</name>
</gene>
<sequence length="670" mass="72586">MDAVELPYHVDVAVVAPVCKVMGPEAFGRAAVGTSVKETEHRDFDSPLALPSSSIVRFSSLHCDKDVSSTINASNSPVEDKSAAAGCSKHDGPLPTFKNEDLCQKPLTGHKNHFILSAGEECQLQFKTGRDSRSNGKCSKRVRVAREEESSSLRITDAHDLGDISDRYSIKGPSLERNQSGKQRNATNKRGDRKNFKVPLKIKNEYFPLKGCSSISNFLTAGSTALAGLYGMKADVHEVTKLVNDLSLSEILEGTYKCPTLCKEKGKKTENANESMMQTVRKVCSMLQTVKSSKSLNVSDLDISSDKKVCSPFLSSASLGRNGGVDDDSGDPSSVELASSNEDSLTKSEVIPVHPLNKSLYLPLDLYKRLALPPPKDLDSLLLDAAKPVSSSKSASDLRLGKQLVARRGGLPPFPWSHAFNGHGRTNSDAAKVHTVRATCPGKWARMKNPMPLFRGASDGFTDLDSIAYDQLMVPCGKIVVASECKICEPESPAPVSSEVGWSSSAGCAIASRASLDLREQSDDRLQANQSSSVTAAARTLCEMATSSLKKASDSTKWPKKPPSQKTMKARKLNLGSNEHKELMTGPSRPNGLLVHSDKGWPPSKKPKLSTMESCFAKAPINWASPRSRRTSPSRFIRESISETKHSIPNNTEPRKSVLLDWSKGKAGMQ</sequence>
<evidence type="ECO:0000256" key="1">
    <source>
        <dbReference type="SAM" id="MobiDB-lite"/>
    </source>
</evidence>
<comment type="caution">
    <text evidence="2">The sequence shown here is derived from an EMBL/GenBank/DDBJ whole genome shotgun (WGS) entry which is preliminary data.</text>
</comment>
<feature type="region of interest" description="Disordered" evidence="1">
    <location>
        <begin position="551"/>
        <end position="570"/>
    </location>
</feature>
<evidence type="ECO:0000313" key="3">
    <source>
        <dbReference type="Proteomes" id="UP001345219"/>
    </source>
</evidence>